<dbReference type="Gene3D" id="3.30.420.10">
    <property type="entry name" value="Ribonuclease H-like superfamily/Ribonuclease H"/>
    <property type="match status" value="1"/>
</dbReference>
<keyword evidence="1" id="KW-0238">DNA-binding</keyword>
<dbReference type="OrthoDB" id="3265672at2759"/>
<name>A0A0C9T0I8_PLICR</name>
<dbReference type="AlphaFoldDB" id="A0A0C9T0I8"/>
<evidence type="ECO:0000313" key="6">
    <source>
        <dbReference type="Proteomes" id="UP000053263"/>
    </source>
</evidence>
<proteinExistence type="predicted"/>
<dbReference type="EMBL" id="KN832854">
    <property type="protein sequence ID" value="KII82614.1"/>
    <property type="molecule type" value="Genomic_DNA"/>
</dbReference>
<feature type="coiled-coil region" evidence="2">
    <location>
        <begin position="461"/>
        <end position="516"/>
    </location>
</feature>
<dbReference type="GO" id="GO:0005634">
    <property type="term" value="C:nucleus"/>
    <property type="evidence" value="ECO:0007669"/>
    <property type="project" value="TreeGrafter"/>
</dbReference>
<evidence type="ECO:0000256" key="1">
    <source>
        <dbReference type="ARBA" id="ARBA00023125"/>
    </source>
</evidence>
<dbReference type="InterPro" id="IPR004875">
    <property type="entry name" value="DDE_SF_endonuclease_dom"/>
</dbReference>
<gene>
    <name evidence="5" type="ORF">PLICRDRAFT_66168</name>
</gene>
<evidence type="ECO:0000256" key="2">
    <source>
        <dbReference type="SAM" id="Coils"/>
    </source>
</evidence>
<dbReference type="HOGENOM" id="CLU_013929_18_0_1"/>
<dbReference type="PANTHER" id="PTHR19303">
    <property type="entry name" value="TRANSPOSON"/>
    <property type="match status" value="1"/>
</dbReference>
<feature type="non-terminal residue" evidence="5">
    <location>
        <position position="1"/>
    </location>
</feature>
<sequence>DYAHAAKKFDAPYDTVRRRFLGQHKAPHDAHEAQKIMTSAQEEVFLEWMVFHAQEGRPWSQSTIQRQAESFTGRKPHINWVKGFRRRHRAQLKFCGTSGLDPKRAVCFNPGTVKKHFDELGAAIDERKYKIHNRYNMDEKGCQIGGGRKRTGRKYFFPRSERANYKKRNANLELVTVIECCSADGEMLQPGFIFSGAGYEYEWFQDHPGISVGLTSNGWTDETQCEKWFEESFIPQARERAGDPEERVLLIFDGHGSHVTPKMMELAMANKIDFHLLPPHTTHKTQPLDVAVFGPMQLRWTERMEEIVEETGEGLPRYDFISEYMSLRSSAVTTQIVKAAWRKTGLEPFNPNVFTDADFAPSRMTSTKVTVPPSFPASENRCSTDSESDADTDESESSSESDSDDSDSDDRMDHAADSTPLPADVSDQRSHSSSSSDEADVTVHELGPKVPQFTPTPIDKRSSLQNQISILQRDLQACNELYLAEFARRQKSETNCHLARREIQSLKGRINAKQRQQGRKSNRFQVDSNFLMSDAGLAQFNEANRRKADKERVEQERRDQRTATERQAQDRR</sequence>
<evidence type="ECO:0000259" key="4">
    <source>
        <dbReference type="PROSITE" id="PS51253"/>
    </source>
</evidence>
<evidence type="ECO:0000313" key="5">
    <source>
        <dbReference type="EMBL" id="KII82614.1"/>
    </source>
</evidence>
<feature type="compositionally biased region" description="Acidic residues" evidence="3">
    <location>
        <begin position="386"/>
        <end position="408"/>
    </location>
</feature>
<dbReference type="Proteomes" id="UP000053263">
    <property type="component" value="Unassembled WGS sequence"/>
</dbReference>
<dbReference type="GO" id="GO:0003677">
    <property type="term" value="F:DNA binding"/>
    <property type="evidence" value="ECO:0007669"/>
    <property type="project" value="UniProtKB-KW"/>
</dbReference>
<keyword evidence="6" id="KW-1185">Reference proteome</keyword>
<accession>A0A0C9T0I8</accession>
<dbReference type="PANTHER" id="PTHR19303:SF74">
    <property type="entry name" value="POGO TRANSPOSABLE ELEMENT WITH KRAB DOMAIN"/>
    <property type="match status" value="1"/>
</dbReference>
<dbReference type="InterPro" id="IPR006600">
    <property type="entry name" value="HTH_CenpB_DNA-bd_dom"/>
</dbReference>
<feature type="region of interest" description="Disordered" evidence="3">
    <location>
        <begin position="365"/>
        <end position="442"/>
    </location>
</feature>
<feature type="non-terminal residue" evidence="5">
    <location>
        <position position="572"/>
    </location>
</feature>
<keyword evidence="2" id="KW-0175">Coiled coil</keyword>
<feature type="compositionally biased region" description="Basic and acidic residues" evidence="3">
    <location>
        <begin position="543"/>
        <end position="572"/>
    </location>
</feature>
<dbReference type="Pfam" id="PF03184">
    <property type="entry name" value="DDE_1"/>
    <property type="match status" value="1"/>
</dbReference>
<dbReference type="InterPro" id="IPR050863">
    <property type="entry name" value="CenT-Element_Derived"/>
</dbReference>
<feature type="region of interest" description="Disordered" evidence="3">
    <location>
        <begin position="536"/>
        <end position="572"/>
    </location>
</feature>
<reference evidence="5 6" key="1">
    <citation type="submission" date="2014-06" db="EMBL/GenBank/DDBJ databases">
        <title>Evolutionary Origins and Diversification of the Mycorrhizal Mutualists.</title>
        <authorList>
            <consortium name="DOE Joint Genome Institute"/>
            <consortium name="Mycorrhizal Genomics Consortium"/>
            <person name="Kohler A."/>
            <person name="Kuo A."/>
            <person name="Nagy L.G."/>
            <person name="Floudas D."/>
            <person name="Copeland A."/>
            <person name="Barry K.W."/>
            <person name="Cichocki N."/>
            <person name="Veneault-Fourrey C."/>
            <person name="LaButti K."/>
            <person name="Lindquist E.A."/>
            <person name="Lipzen A."/>
            <person name="Lundell T."/>
            <person name="Morin E."/>
            <person name="Murat C."/>
            <person name="Riley R."/>
            <person name="Ohm R."/>
            <person name="Sun H."/>
            <person name="Tunlid A."/>
            <person name="Henrissat B."/>
            <person name="Grigoriev I.V."/>
            <person name="Hibbett D.S."/>
            <person name="Martin F."/>
        </authorList>
    </citation>
    <scope>NUCLEOTIDE SEQUENCE [LARGE SCALE GENOMIC DNA]</scope>
    <source>
        <strain evidence="5 6">FD-325 SS-3</strain>
    </source>
</reference>
<organism evidence="5 6">
    <name type="scientific">Plicaturopsis crispa FD-325 SS-3</name>
    <dbReference type="NCBI Taxonomy" id="944288"/>
    <lineage>
        <taxon>Eukaryota</taxon>
        <taxon>Fungi</taxon>
        <taxon>Dikarya</taxon>
        <taxon>Basidiomycota</taxon>
        <taxon>Agaricomycotina</taxon>
        <taxon>Agaricomycetes</taxon>
        <taxon>Agaricomycetidae</taxon>
        <taxon>Amylocorticiales</taxon>
        <taxon>Amylocorticiaceae</taxon>
        <taxon>Plicatura</taxon>
        <taxon>Plicaturopsis crispa</taxon>
    </lineage>
</organism>
<dbReference type="Pfam" id="PF03221">
    <property type="entry name" value="HTH_Tnp_Tc5"/>
    <property type="match status" value="1"/>
</dbReference>
<dbReference type="InterPro" id="IPR036397">
    <property type="entry name" value="RNaseH_sf"/>
</dbReference>
<evidence type="ECO:0000256" key="3">
    <source>
        <dbReference type="SAM" id="MobiDB-lite"/>
    </source>
</evidence>
<dbReference type="PROSITE" id="PS51253">
    <property type="entry name" value="HTH_CENPB"/>
    <property type="match status" value="1"/>
</dbReference>
<protein>
    <recommendedName>
        <fullName evidence="4">HTH CENPB-type domain-containing protein</fullName>
    </recommendedName>
</protein>
<feature type="domain" description="HTH CENPB-type" evidence="4">
    <location>
        <begin position="29"/>
        <end position="94"/>
    </location>
</feature>